<evidence type="ECO:0000313" key="3">
    <source>
        <dbReference type="Proteomes" id="UP000238070"/>
    </source>
</evidence>
<feature type="domain" description="Polymerase nucleotidyl transferase" evidence="1">
    <location>
        <begin position="25"/>
        <end position="118"/>
    </location>
</feature>
<proteinExistence type="predicted"/>
<reference evidence="2 3" key="1">
    <citation type="submission" date="2018-01" db="EMBL/GenBank/DDBJ databases">
        <title>Genetic Diversity of Clostridium botulinum in seafood.</title>
        <authorList>
            <person name="Athira V."/>
            <person name="Arun Jyothi P.V."/>
            <person name="Lalitha K.V."/>
            <person name="Joseph T.C."/>
        </authorList>
    </citation>
    <scope>NUCLEOTIDE SEQUENCE [LARGE SCALE GENOMIC DNA]</scope>
    <source>
        <strain evidence="2 3">Mfbjulcb5</strain>
    </source>
</reference>
<dbReference type="EMBL" id="CP027776">
    <property type="protein sequence ID" value="AVP64495.1"/>
    <property type="molecule type" value="Genomic_DNA"/>
</dbReference>
<evidence type="ECO:0000313" key="2">
    <source>
        <dbReference type="EMBL" id="AVP64495.1"/>
    </source>
</evidence>
<sequence>MIRPYVNLKSENKINDFMLVLQNNIKKFESLEGVIGITLNGGMSRGYADYLSEIDIVIYLDKRNYELWNNGKSPIPIGITMFKKCLYDIKILNLEEEKQKSWDSVALWDLSYAKILYDPNGEIKKLISDKLMIKTEPLQAEGLLFGCWWYFRLAGDIWIHRGDIIQGHYILNSAVTKLIEALFIANGEYIPHEKWIIHFSRTLPWTPIQWNKRLLEAMSTGDLSLESLIKRQSIIEKLWEEVDLYIAKNECPKFNLRVMQKTFYDLLKLLLQNDFITVEEWNRKASLSLLSEEPFFSFVTVINEKIVIDKEKAFSIKPEDLYYWHYEILEKVLSEI</sequence>
<dbReference type="Pfam" id="PF01909">
    <property type="entry name" value="NTP_transf_2"/>
    <property type="match status" value="1"/>
</dbReference>
<gene>
    <name evidence="2" type="ORF">C3B64_09520</name>
</gene>
<evidence type="ECO:0000259" key="1">
    <source>
        <dbReference type="Pfam" id="PF01909"/>
    </source>
</evidence>
<accession>A0AAU8Z1J0</accession>
<name>A0AAU8Z1J0_CLOBO</name>
<organism evidence="2 3">
    <name type="scientific">Clostridium botulinum</name>
    <dbReference type="NCBI Taxonomy" id="1491"/>
    <lineage>
        <taxon>Bacteria</taxon>
        <taxon>Bacillati</taxon>
        <taxon>Bacillota</taxon>
        <taxon>Clostridia</taxon>
        <taxon>Eubacteriales</taxon>
        <taxon>Clostridiaceae</taxon>
        <taxon>Clostridium</taxon>
    </lineage>
</organism>
<dbReference type="Proteomes" id="UP000238070">
    <property type="component" value="Chromosome"/>
</dbReference>
<dbReference type="InterPro" id="IPR002934">
    <property type="entry name" value="Polymerase_NTP_transf_dom"/>
</dbReference>
<dbReference type="AlphaFoldDB" id="A0AAU8Z1J0"/>
<dbReference type="GO" id="GO:0016779">
    <property type="term" value="F:nucleotidyltransferase activity"/>
    <property type="evidence" value="ECO:0007669"/>
    <property type="project" value="InterPro"/>
</dbReference>
<protein>
    <recommendedName>
        <fullName evidence="1">Polymerase nucleotidyl transferase domain-containing protein</fullName>
    </recommendedName>
</protein>